<proteinExistence type="predicted"/>
<gene>
    <name evidence="1" type="ORF">F0562_033529</name>
</gene>
<dbReference type="AlphaFoldDB" id="A0A5J5ADF2"/>
<sequence>MDPTVDILCLTWNCTFPTPSSRHTCDSVLIHLASVPLAFGNRRPRPPTVRFIDGLARAKASGAADADCAGGLCGCGFHNGLCFGIVSDVAAYICRRCCLDDSDHCSQLAFL</sequence>
<reference evidence="1 2" key="1">
    <citation type="submission" date="2019-09" db="EMBL/GenBank/DDBJ databases">
        <title>A chromosome-level genome assembly of the Chinese tupelo Nyssa sinensis.</title>
        <authorList>
            <person name="Yang X."/>
            <person name="Kang M."/>
            <person name="Yang Y."/>
            <person name="Xiong H."/>
            <person name="Wang M."/>
            <person name="Zhang Z."/>
            <person name="Wang Z."/>
            <person name="Wu H."/>
            <person name="Ma T."/>
            <person name="Liu J."/>
            <person name="Xi Z."/>
        </authorList>
    </citation>
    <scope>NUCLEOTIDE SEQUENCE [LARGE SCALE GENOMIC DNA]</scope>
    <source>
        <strain evidence="1">J267</strain>
        <tissue evidence="1">Leaf</tissue>
    </source>
</reference>
<dbReference type="Proteomes" id="UP000325577">
    <property type="component" value="Linkage Group LG20"/>
</dbReference>
<evidence type="ECO:0000313" key="2">
    <source>
        <dbReference type="Proteomes" id="UP000325577"/>
    </source>
</evidence>
<evidence type="ECO:0000313" key="1">
    <source>
        <dbReference type="EMBL" id="KAA8528983.1"/>
    </source>
</evidence>
<name>A0A5J5ADF2_9ASTE</name>
<protein>
    <submittedName>
        <fullName evidence="1">Uncharacterized protein</fullName>
    </submittedName>
</protein>
<dbReference type="EMBL" id="CM018044">
    <property type="protein sequence ID" value="KAA8528983.1"/>
    <property type="molecule type" value="Genomic_DNA"/>
</dbReference>
<accession>A0A5J5ADF2</accession>
<keyword evidence="2" id="KW-1185">Reference proteome</keyword>
<organism evidence="1 2">
    <name type="scientific">Nyssa sinensis</name>
    <dbReference type="NCBI Taxonomy" id="561372"/>
    <lineage>
        <taxon>Eukaryota</taxon>
        <taxon>Viridiplantae</taxon>
        <taxon>Streptophyta</taxon>
        <taxon>Embryophyta</taxon>
        <taxon>Tracheophyta</taxon>
        <taxon>Spermatophyta</taxon>
        <taxon>Magnoliopsida</taxon>
        <taxon>eudicotyledons</taxon>
        <taxon>Gunneridae</taxon>
        <taxon>Pentapetalae</taxon>
        <taxon>asterids</taxon>
        <taxon>Cornales</taxon>
        <taxon>Nyssaceae</taxon>
        <taxon>Nyssa</taxon>
    </lineage>
</organism>